<name>A0A1A8P3I3_9TELE</name>
<organism evidence="1">
    <name type="scientific">Nothobranchius rachovii</name>
    <name type="common">bluefin notho</name>
    <dbReference type="NCBI Taxonomy" id="451742"/>
    <lineage>
        <taxon>Eukaryota</taxon>
        <taxon>Metazoa</taxon>
        <taxon>Chordata</taxon>
        <taxon>Craniata</taxon>
        <taxon>Vertebrata</taxon>
        <taxon>Euteleostomi</taxon>
        <taxon>Actinopterygii</taxon>
        <taxon>Neopterygii</taxon>
        <taxon>Teleostei</taxon>
        <taxon>Neoteleostei</taxon>
        <taxon>Acanthomorphata</taxon>
        <taxon>Ovalentaria</taxon>
        <taxon>Atherinomorphae</taxon>
        <taxon>Cyprinodontiformes</taxon>
        <taxon>Nothobranchiidae</taxon>
        <taxon>Nothobranchius</taxon>
    </lineage>
</organism>
<dbReference type="AlphaFoldDB" id="A0A1A8P3I3"/>
<accession>A0A1A8P3I3</accession>
<dbReference type="EMBL" id="HAEH01005170">
    <property type="protein sequence ID" value="SBR75818.1"/>
    <property type="molecule type" value="Transcribed_RNA"/>
</dbReference>
<gene>
    <name evidence="1" type="primary">NF2B</name>
</gene>
<reference evidence="1" key="2">
    <citation type="submission" date="2016-06" db="EMBL/GenBank/DDBJ databases">
        <title>The genome of a short-lived fish provides insights into sex chromosome evolution and the genetic control of aging.</title>
        <authorList>
            <person name="Reichwald K."/>
            <person name="Felder M."/>
            <person name="Petzold A."/>
            <person name="Koch P."/>
            <person name="Groth M."/>
            <person name="Platzer M."/>
        </authorList>
    </citation>
    <scope>NUCLEOTIDE SEQUENCE</scope>
    <source>
        <tissue evidence="1">Brain</tissue>
    </source>
</reference>
<feature type="non-terminal residue" evidence="1">
    <location>
        <position position="1"/>
    </location>
</feature>
<evidence type="ECO:0000313" key="1">
    <source>
        <dbReference type="EMBL" id="SBR75818.1"/>
    </source>
</evidence>
<proteinExistence type="predicted"/>
<reference evidence="1" key="1">
    <citation type="submission" date="2016-05" db="EMBL/GenBank/DDBJ databases">
        <authorList>
            <person name="Lavstsen T."/>
            <person name="Jespersen J.S."/>
        </authorList>
    </citation>
    <scope>NUCLEOTIDE SEQUENCE</scope>
    <source>
        <tissue evidence="1">Brain</tissue>
    </source>
</reference>
<sequence length="34" mass="3964">FEIARFKEQKQPKLWVDPGLTRSSPIRVIMFTSG</sequence>
<protein>
    <submittedName>
        <fullName evidence="1">Neurofibromin 2b (Merlin)</fullName>
    </submittedName>
</protein>